<evidence type="ECO:0000256" key="7">
    <source>
        <dbReference type="ARBA" id="ARBA00034078"/>
    </source>
</evidence>
<reference evidence="9 10" key="1">
    <citation type="submission" date="2021-03" db="EMBL/GenBank/DDBJ databases">
        <title>Thermosipho ferrireducens sp.nov., an anaerobic thermophilic iron-reducing bacterium isolated from a deep-sea hydrothermal sulfide deposits.</title>
        <authorList>
            <person name="Zeng X."/>
            <person name="Chen Y."/>
            <person name="Shao Z."/>
        </authorList>
    </citation>
    <scope>NUCLEOTIDE SEQUENCE [LARGE SCALE GENOMIC DNA]</scope>
    <source>
        <strain evidence="9 10">JL129W03</strain>
    </source>
</reference>
<gene>
    <name evidence="9" type="ORF">JYK00_09435</name>
</gene>
<dbReference type="Proteomes" id="UP000671862">
    <property type="component" value="Chromosome"/>
</dbReference>
<comment type="cofactor">
    <cofactor evidence="1">
        <name>[4Fe-4S] cluster</name>
        <dbReference type="ChEBI" id="CHEBI:49883"/>
    </cofactor>
</comment>
<evidence type="ECO:0000256" key="6">
    <source>
        <dbReference type="ARBA" id="ARBA00023014"/>
    </source>
</evidence>
<dbReference type="InterPro" id="IPR012726">
    <property type="entry name" value="ThiH"/>
</dbReference>
<dbReference type="Pfam" id="PF06968">
    <property type="entry name" value="BATS"/>
    <property type="match status" value="1"/>
</dbReference>
<dbReference type="Pfam" id="PF04055">
    <property type="entry name" value="Radical_SAM"/>
    <property type="match status" value="1"/>
</dbReference>
<evidence type="ECO:0000256" key="5">
    <source>
        <dbReference type="ARBA" id="ARBA00023004"/>
    </source>
</evidence>
<dbReference type="InterPro" id="IPR007197">
    <property type="entry name" value="rSAM"/>
</dbReference>
<feature type="domain" description="Radical SAM core" evidence="8">
    <location>
        <begin position="61"/>
        <end position="290"/>
    </location>
</feature>
<organism evidence="9 10">
    <name type="scientific">Thermosipho ferrireducens</name>
    <dbReference type="NCBI Taxonomy" id="2571116"/>
    <lineage>
        <taxon>Bacteria</taxon>
        <taxon>Thermotogati</taxon>
        <taxon>Thermotogota</taxon>
        <taxon>Thermotogae</taxon>
        <taxon>Thermotogales</taxon>
        <taxon>Fervidobacteriaceae</taxon>
        <taxon>Thermosipho</taxon>
    </lineage>
</organism>
<dbReference type="PANTHER" id="PTHR43583:SF1">
    <property type="entry name" value="2-IMINOACETATE SYNTHASE"/>
    <property type="match status" value="1"/>
</dbReference>
<comment type="cofactor">
    <cofactor evidence="7">
        <name>[2Fe-2S] cluster</name>
        <dbReference type="ChEBI" id="CHEBI:190135"/>
    </cofactor>
</comment>
<dbReference type="EMBL" id="CP071446">
    <property type="protein sequence ID" value="QTA37924.1"/>
    <property type="molecule type" value="Genomic_DNA"/>
</dbReference>
<keyword evidence="3" id="KW-0949">S-adenosyl-L-methionine</keyword>
<dbReference type="InterPro" id="IPR006638">
    <property type="entry name" value="Elp3/MiaA/NifB-like_rSAM"/>
</dbReference>
<name>A0ABX7S5T3_9BACT</name>
<keyword evidence="4" id="KW-0479">Metal-binding</keyword>
<evidence type="ECO:0000256" key="4">
    <source>
        <dbReference type="ARBA" id="ARBA00022723"/>
    </source>
</evidence>
<keyword evidence="10" id="KW-1185">Reference proteome</keyword>
<keyword evidence="6" id="KW-0411">Iron-sulfur</keyword>
<dbReference type="InterPro" id="IPR013785">
    <property type="entry name" value="Aldolase_TIM"/>
</dbReference>
<dbReference type="CDD" id="cd01335">
    <property type="entry name" value="Radical_SAM"/>
    <property type="match status" value="1"/>
</dbReference>
<dbReference type="Gene3D" id="3.20.20.70">
    <property type="entry name" value="Aldolase class I"/>
    <property type="match status" value="1"/>
</dbReference>
<dbReference type="SMART" id="SM00876">
    <property type="entry name" value="BATS"/>
    <property type="match status" value="1"/>
</dbReference>
<dbReference type="SMART" id="SM00729">
    <property type="entry name" value="Elp3"/>
    <property type="match status" value="1"/>
</dbReference>
<evidence type="ECO:0000256" key="2">
    <source>
        <dbReference type="ARBA" id="ARBA00022485"/>
    </source>
</evidence>
<protein>
    <submittedName>
        <fullName evidence="9">Radical SAM protein</fullName>
    </submittedName>
</protein>
<dbReference type="SFLD" id="SFLDG01081">
    <property type="entry name" value="cleavage_of_the_Ca-Cb_bond_in"/>
    <property type="match status" value="1"/>
</dbReference>
<evidence type="ECO:0000313" key="10">
    <source>
        <dbReference type="Proteomes" id="UP000671862"/>
    </source>
</evidence>
<dbReference type="PROSITE" id="PS51918">
    <property type="entry name" value="RADICAL_SAM"/>
    <property type="match status" value="1"/>
</dbReference>
<dbReference type="SFLD" id="SFLDF00301">
    <property type="entry name" value="2-iminoacetate_synthase_(ThiH)"/>
    <property type="match status" value="1"/>
</dbReference>
<keyword evidence="5" id="KW-0408">Iron</keyword>
<evidence type="ECO:0000313" key="9">
    <source>
        <dbReference type="EMBL" id="QTA37924.1"/>
    </source>
</evidence>
<accession>A0ABX7S5T3</accession>
<dbReference type="SFLD" id="SFLDS00029">
    <property type="entry name" value="Radical_SAM"/>
    <property type="match status" value="1"/>
</dbReference>
<evidence type="ECO:0000259" key="8">
    <source>
        <dbReference type="PROSITE" id="PS51918"/>
    </source>
</evidence>
<evidence type="ECO:0000256" key="1">
    <source>
        <dbReference type="ARBA" id="ARBA00001966"/>
    </source>
</evidence>
<dbReference type="SUPFAM" id="SSF102114">
    <property type="entry name" value="Radical SAM enzymes"/>
    <property type="match status" value="1"/>
</dbReference>
<proteinExistence type="predicted"/>
<dbReference type="InterPro" id="IPR034428">
    <property type="entry name" value="ThiH/NoCL/HydG-like"/>
</dbReference>
<keyword evidence="2" id="KW-0004">4Fe-4S</keyword>
<dbReference type="SFLD" id="SFLDG01060">
    <property type="entry name" value="BATS_domain_containing"/>
    <property type="match status" value="1"/>
</dbReference>
<dbReference type="InterPro" id="IPR010722">
    <property type="entry name" value="BATS_dom"/>
</dbReference>
<sequence>MFSELIGEIIRMVKSEIKRKHYVNLNKEFFMARDIFALLESNELSFMAKRVLKNNKKFFGNVVFLYAPLYVSNYCVNGCIYCGFKNSNLIKRRKLNYDEIRKEMLYLKKSGVEHVLILTGEDPENVGVEYLYNVIKIGKMFFKEVSLESYSLNEDDYKYLISAGLTGVTMYQETYCIEEYAELHPFGPKSDYKKRLNTIEHAIKAGVREINIGVLYGLCDPVFETIMLAYHMDYLLKTYPWIEYSVSFPRMKPAYNVKFDFEQVSDKELIHYILAFKLLFPRVHVNISTRENENFRNALVGVATKMSAGSSTNVGGYTIYKDEVKQFSTEDKRTIEEFIRYVKSRGYNPAMVNWV</sequence>
<dbReference type="InterPro" id="IPR058240">
    <property type="entry name" value="rSAM_sf"/>
</dbReference>
<evidence type="ECO:0000256" key="3">
    <source>
        <dbReference type="ARBA" id="ARBA00022691"/>
    </source>
</evidence>
<dbReference type="RefSeq" id="WP_207566645.1">
    <property type="nucleotide sequence ID" value="NZ_CP071446.1"/>
</dbReference>
<dbReference type="PANTHER" id="PTHR43583">
    <property type="entry name" value="2-IMINOACETATE SYNTHASE"/>
    <property type="match status" value="1"/>
</dbReference>